<sequence>MSSTFHDLLYSACFIYIDDIIVFGKDEDQFIDNLKKVLNRCKQVEYLGFLVDGEGKRVADERLAALRYMPTPKDKKGVRRLLGMLNYLRDFIQDYVQLTAPFSDLLKSPTNSITWTESEDHAWSKIVEQIEKKIVLYHFNPDLPLILRTDTSTHGIGGLLLMIKDGKEYPIMFFSKKFNETEKRWCTLEQEAYALFWCMKKGKKFLWGRKFRAETDHRNLTFLLRSESPKIQRWRMAVAEFDFSIHHIKGKYNYVADTLSRSSEMKKQAKSVKIRDSTANSWMEKIKTEQKTLSVKELQQLTLRDDIFLDMDGNIILPAGISDFKKEIIDFIHKHPLHGHYGPEYVTQRIQEMGIRWKSMRLDITKQIEACLACQKTKRLPAPGIQGHLCKERPFTELS</sequence>
<keyword evidence="1" id="KW-0808">Transferase</keyword>
<dbReference type="Pfam" id="PF17917">
    <property type="entry name" value="RT_RNaseH"/>
    <property type="match status" value="1"/>
</dbReference>
<dbReference type="InterPro" id="IPR043128">
    <property type="entry name" value="Rev_trsase/Diguanyl_cyclase"/>
</dbReference>
<reference evidence="9" key="1">
    <citation type="submission" date="2022-03" db="EMBL/GenBank/DDBJ databases">
        <title>Draft genome sequence of Aduncisulcus paluster, a free-living microaerophilic Fornicata.</title>
        <authorList>
            <person name="Yuyama I."/>
            <person name="Kume K."/>
            <person name="Tamura T."/>
            <person name="Inagaki Y."/>
            <person name="Hashimoto T."/>
        </authorList>
    </citation>
    <scope>NUCLEOTIDE SEQUENCE</scope>
    <source>
        <strain evidence="9">NY0171</strain>
    </source>
</reference>
<gene>
    <name evidence="9" type="ORF">ADUPG1_000713</name>
</gene>
<evidence type="ECO:0000313" key="10">
    <source>
        <dbReference type="Proteomes" id="UP001057375"/>
    </source>
</evidence>
<evidence type="ECO:0000313" key="9">
    <source>
        <dbReference type="EMBL" id="GKT28537.1"/>
    </source>
</evidence>
<proteinExistence type="predicted"/>
<feature type="domain" description="Reverse transcriptase RNase H-like" evidence="7">
    <location>
        <begin position="141"/>
        <end position="241"/>
    </location>
</feature>
<dbReference type="PANTHER" id="PTHR37984:SF5">
    <property type="entry name" value="PROTEIN NYNRIN-LIKE"/>
    <property type="match status" value="1"/>
</dbReference>
<keyword evidence="2" id="KW-0548">Nucleotidyltransferase</keyword>
<dbReference type="InterPro" id="IPR041588">
    <property type="entry name" value="Integrase_H2C2"/>
</dbReference>
<evidence type="ECO:0000256" key="5">
    <source>
        <dbReference type="ARBA" id="ARBA00022801"/>
    </source>
</evidence>
<evidence type="ECO:0000256" key="3">
    <source>
        <dbReference type="ARBA" id="ARBA00022722"/>
    </source>
</evidence>
<dbReference type="InterPro" id="IPR043502">
    <property type="entry name" value="DNA/RNA_pol_sf"/>
</dbReference>
<feature type="non-terminal residue" evidence="9">
    <location>
        <position position="399"/>
    </location>
</feature>
<dbReference type="InterPro" id="IPR050951">
    <property type="entry name" value="Retrovirus_Pol_polyprotein"/>
</dbReference>
<protein>
    <submittedName>
        <fullName evidence="9">DDE-type integrase/transposase/recombinase</fullName>
    </submittedName>
</protein>
<keyword evidence="6" id="KW-0695">RNA-directed DNA polymerase</keyword>
<feature type="domain" description="Integrase zinc-binding" evidence="8">
    <location>
        <begin position="324"/>
        <end position="378"/>
    </location>
</feature>
<dbReference type="Gene3D" id="1.10.340.70">
    <property type="match status" value="1"/>
</dbReference>
<evidence type="ECO:0000256" key="6">
    <source>
        <dbReference type="ARBA" id="ARBA00022918"/>
    </source>
</evidence>
<dbReference type="PANTHER" id="PTHR37984">
    <property type="entry name" value="PROTEIN CBG26694"/>
    <property type="match status" value="1"/>
</dbReference>
<keyword evidence="4" id="KW-0255">Endonuclease</keyword>
<comment type="caution">
    <text evidence="9">The sequence shown here is derived from an EMBL/GenBank/DDBJ whole genome shotgun (WGS) entry which is preliminary data.</text>
</comment>
<keyword evidence="5" id="KW-0378">Hydrolase</keyword>
<dbReference type="CDD" id="cd09274">
    <property type="entry name" value="RNase_HI_RT_Ty3"/>
    <property type="match status" value="1"/>
</dbReference>
<dbReference type="Gene3D" id="3.10.20.370">
    <property type="match status" value="1"/>
</dbReference>
<evidence type="ECO:0000256" key="4">
    <source>
        <dbReference type="ARBA" id="ARBA00022759"/>
    </source>
</evidence>
<accession>A0ABQ5K9I9</accession>
<dbReference type="Pfam" id="PF17921">
    <property type="entry name" value="Integrase_H2C2"/>
    <property type="match status" value="1"/>
</dbReference>
<evidence type="ECO:0000256" key="2">
    <source>
        <dbReference type="ARBA" id="ARBA00022695"/>
    </source>
</evidence>
<evidence type="ECO:0000256" key="1">
    <source>
        <dbReference type="ARBA" id="ARBA00022679"/>
    </source>
</evidence>
<evidence type="ECO:0000259" key="7">
    <source>
        <dbReference type="Pfam" id="PF17917"/>
    </source>
</evidence>
<feature type="non-terminal residue" evidence="9">
    <location>
        <position position="1"/>
    </location>
</feature>
<dbReference type="SUPFAM" id="SSF56672">
    <property type="entry name" value="DNA/RNA polymerases"/>
    <property type="match status" value="1"/>
</dbReference>
<keyword evidence="10" id="KW-1185">Reference proteome</keyword>
<dbReference type="InterPro" id="IPR041373">
    <property type="entry name" value="RT_RNaseH"/>
</dbReference>
<dbReference type="Proteomes" id="UP001057375">
    <property type="component" value="Unassembled WGS sequence"/>
</dbReference>
<evidence type="ECO:0000259" key="8">
    <source>
        <dbReference type="Pfam" id="PF17921"/>
    </source>
</evidence>
<name>A0ABQ5K9I9_9EUKA</name>
<keyword evidence="3" id="KW-0540">Nuclease</keyword>
<organism evidence="9 10">
    <name type="scientific">Aduncisulcus paluster</name>
    <dbReference type="NCBI Taxonomy" id="2918883"/>
    <lineage>
        <taxon>Eukaryota</taxon>
        <taxon>Metamonada</taxon>
        <taxon>Carpediemonas-like organisms</taxon>
        <taxon>Aduncisulcus</taxon>
    </lineage>
</organism>
<dbReference type="Gene3D" id="3.30.70.270">
    <property type="match status" value="2"/>
</dbReference>
<dbReference type="EMBL" id="BQXS01000340">
    <property type="protein sequence ID" value="GKT28537.1"/>
    <property type="molecule type" value="Genomic_DNA"/>
</dbReference>